<evidence type="ECO:0000256" key="2">
    <source>
        <dbReference type="ARBA" id="ARBA00022803"/>
    </source>
</evidence>
<keyword evidence="7" id="KW-1185">Reference proteome</keyword>
<keyword evidence="1" id="KW-0677">Repeat</keyword>
<dbReference type="Proteomes" id="UP001165082">
    <property type="component" value="Unassembled WGS sequence"/>
</dbReference>
<dbReference type="GO" id="GO:0006355">
    <property type="term" value="P:regulation of DNA-templated transcription"/>
    <property type="evidence" value="ECO:0007669"/>
    <property type="project" value="InterPro"/>
</dbReference>
<dbReference type="InterPro" id="IPR013105">
    <property type="entry name" value="TPR_2"/>
</dbReference>
<dbReference type="Gene3D" id="1.25.40.10">
    <property type="entry name" value="Tetratricopeptide repeat domain"/>
    <property type="match status" value="2"/>
</dbReference>
<name>A0A9W7ARQ3_9STRA</name>
<gene>
    <name evidence="6" type="ORF">TrRE_jg10708</name>
</gene>
<keyword evidence="2 3" id="KW-0802">TPR repeat</keyword>
<feature type="compositionally biased region" description="Acidic residues" evidence="5">
    <location>
        <begin position="436"/>
        <end position="446"/>
    </location>
</feature>
<evidence type="ECO:0000256" key="4">
    <source>
        <dbReference type="SAM" id="Coils"/>
    </source>
</evidence>
<dbReference type="GO" id="GO:0006368">
    <property type="term" value="P:transcription elongation by RNA polymerase II"/>
    <property type="evidence" value="ECO:0007669"/>
    <property type="project" value="TreeGrafter"/>
</dbReference>
<dbReference type="SUPFAM" id="SSF48452">
    <property type="entry name" value="TPR-like"/>
    <property type="match status" value="2"/>
</dbReference>
<dbReference type="Pfam" id="PF13181">
    <property type="entry name" value="TPR_8"/>
    <property type="match status" value="1"/>
</dbReference>
<dbReference type="Pfam" id="PF07719">
    <property type="entry name" value="TPR_2"/>
    <property type="match status" value="1"/>
</dbReference>
<evidence type="ECO:0000256" key="5">
    <source>
        <dbReference type="SAM" id="MobiDB-lite"/>
    </source>
</evidence>
<dbReference type="GO" id="GO:0016593">
    <property type="term" value="C:Cdc73/Paf1 complex"/>
    <property type="evidence" value="ECO:0007669"/>
    <property type="project" value="TreeGrafter"/>
</dbReference>
<sequence>FDRVLNFAKAGFHATKVAAVRAESCWLMGRVYQVQGEYENAEKFYHQAVKLDSSFSPALFSYSEILVRKKDYFAAVECLEKVLKTIPNSPDTLSLLGFILAKDANKRPKALNYLQRAIELNPRDPTIHLMYATVLKGNVVDFARSLEAYGKSMGLDGSGVNPTTYNNVGILNAWKSDFDEAEEKYNAAIRHLTGIKLEGPEALKPITKILESGKDHAVTIVFNLARLYEEKKEYEKAANIQKTIIKSLPAYTGSYGEVEKAKVVFQRVRECSNDANPSIFLNLGHVLLALGQHAPAVAMYKKYVLGYLAHDPAEGSKMDERYEKAMEYLRQSENITPDSEDIAFNVALLKKDFAYGVMSKREKDLKRTLKEVQQAKVHLEEAKETFEELKREAEVAAEAERRENLAKENAVKAMELADSLKYGIGASGTKKKRDEDAMEDDSDAPH</sequence>
<dbReference type="AlphaFoldDB" id="A0A9W7ARQ3"/>
<reference evidence="6" key="1">
    <citation type="submission" date="2022-07" db="EMBL/GenBank/DDBJ databases">
        <title>Genome analysis of Parmales, a sister group of diatoms, reveals the evolutionary specialization of diatoms from phago-mixotrophs to photoautotrophs.</title>
        <authorList>
            <person name="Ban H."/>
            <person name="Sato S."/>
            <person name="Yoshikawa S."/>
            <person name="Kazumasa Y."/>
            <person name="Nakamura Y."/>
            <person name="Ichinomiya M."/>
            <person name="Saitoh K."/>
            <person name="Sato N."/>
            <person name="Blanc-Mathieu R."/>
            <person name="Endo H."/>
            <person name="Kuwata A."/>
            <person name="Ogata H."/>
        </authorList>
    </citation>
    <scope>NUCLEOTIDE SEQUENCE</scope>
</reference>
<evidence type="ECO:0000256" key="1">
    <source>
        <dbReference type="ARBA" id="ARBA00022737"/>
    </source>
</evidence>
<feature type="coiled-coil region" evidence="4">
    <location>
        <begin position="362"/>
        <end position="409"/>
    </location>
</feature>
<evidence type="ECO:0000313" key="6">
    <source>
        <dbReference type="EMBL" id="GMH73164.1"/>
    </source>
</evidence>
<organism evidence="6 7">
    <name type="scientific">Triparma retinervis</name>
    <dbReference type="NCBI Taxonomy" id="2557542"/>
    <lineage>
        <taxon>Eukaryota</taxon>
        <taxon>Sar</taxon>
        <taxon>Stramenopiles</taxon>
        <taxon>Ochrophyta</taxon>
        <taxon>Bolidophyceae</taxon>
        <taxon>Parmales</taxon>
        <taxon>Triparmaceae</taxon>
        <taxon>Triparma</taxon>
    </lineage>
</organism>
<keyword evidence="4" id="KW-0175">Coiled coil</keyword>
<dbReference type="PROSITE" id="PS50005">
    <property type="entry name" value="TPR"/>
    <property type="match status" value="1"/>
</dbReference>
<protein>
    <submittedName>
        <fullName evidence="6">Uncharacterized protein</fullName>
    </submittedName>
</protein>
<accession>A0A9W7ARQ3</accession>
<evidence type="ECO:0000313" key="7">
    <source>
        <dbReference type="Proteomes" id="UP001165082"/>
    </source>
</evidence>
<dbReference type="GO" id="GO:0000993">
    <property type="term" value="F:RNA polymerase II complex binding"/>
    <property type="evidence" value="ECO:0007669"/>
    <property type="project" value="TreeGrafter"/>
</dbReference>
<dbReference type="EMBL" id="BRXZ01001516">
    <property type="protein sequence ID" value="GMH73164.1"/>
    <property type="molecule type" value="Genomic_DNA"/>
</dbReference>
<comment type="caution">
    <text evidence="6">The sequence shown here is derived from an EMBL/GenBank/DDBJ whole genome shotgun (WGS) entry which is preliminary data.</text>
</comment>
<dbReference type="PANTHER" id="PTHR14027:SF2">
    <property type="entry name" value="RNA POLYMERASE-ASSOCIATED PROTEIN CTR9 HOMOLOG"/>
    <property type="match status" value="1"/>
</dbReference>
<dbReference type="PANTHER" id="PTHR14027">
    <property type="entry name" value="RNA POLYMERASE-ASSOCIATED PROTEIN CTR9"/>
    <property type="match status" value="1"/>
</dbReference>
<dbReference type="InterPro" id="IPR011990">
    <property type="entry name" value="TPR-like_helical_dom_sf"/>
</dbReference>
<dbReference type="InterPro" id="IPR031101">
    <property type="entry name" value="Ctr9"/>
</dbReference>
<dbReference type="OrthoDB" id="343875at2759"/>
<feature type="non-terminal residue" evidence="6">
    <location>
        <position position="1"/>
    </location>
</feature>
<feature type="repeat" description="TPR" evidence="3">
    <location>
        <begin position="22"/>
        <end position="55"/>
    </location>
</feature>
<dbReference type="SMART" id="SM00028">
    <property type="entry name" value="TPR"/>
    <property type="match status" value="6"/>
</dbReference>
<feature type="region of interest" description="Disordered" evidence="5">
    <location>
        <begin position="425"/>
        <end position="446"/>
    </location>
</feature>
<evidence type="ECO:0000256" key="3">
    <source>
        <dbReference type="PROSITE-ProRule" id="PRU00339"/>
    </source>
</evidence>
<proteinExistence type="predicted"/>
<dbReference type="InterPro" id="IPR019734">
    <property type="entry name" value="TPR_rpt"/>
</dbReference>